<organism evidence="1 2">
    <name type="scientific">Vibrio vulnificus (strain YJ016)</name>
    <dbReference type="NCBI Taxonomy" id="196600"/>
    <lineage>
        <taxon>Bacteria</taxon>
        <taxon>Pseudomonadati</taxon>
        <taxon>Pseudomonadota</taxon>
        <taxon>Gammaproteobacteria</taxon>
        <taxon>Vibrionales</taxon>
        <taxon>Vibrionaceae</taxon>
        <taxon>Vibrio</taxon>
    </lineage>
</organism>
<dbReference type="InterPro" id="IPR036102">
    <property type="entry name" value="OsmC/Ohrsf"/>
</dbReference>
<dbReference type="EMBL" id="BA000037">
    <property type="protein sequence ID" value="BAC94755.1"/>
    <property type="molecule type" value="Genomic_DNA"/>
</dbReference>
<sequence length="166" mass="18516">MASKAGFAIHGGKMAEYKAKIVWQRQASEVFSDNQYSRGHMWEFDGGVQVPASASPHVVPLPLSVAENVDPEETFVAALSSCHMLTFLGIAAKQRYVIDEYIDDAVGIMEENEQGRMWVAKVVLRPTIRFSGDKQPDRHALEKLHHLAHQHCFIANSVKSEVVTEI</sequence>
<dbReference type="Proteomes" id="UP000002675">
    <property type="component" value="Chromosome I"/>
</dbReference>
<dbReference type="HOGENOM" id="CLU_105860_0_0_6"/>
<dbReference type="InterPro" id="IPR003718">
    <property type="entry name" value="OsmC/Ohr_fam"/>
</dbReference>
<dbReference type="PANTHER" id="PTHR42830:SF2">
    <property type="entry name" value="OSMC_OHR FAMILY PROTEIN"/>
    <property type="match status" value="1"/>
</dbReference>
<evidence type="ECO:0000313" key="2">
    <source>
        <dbReference type="Proteomes" id="UP000002675"/>
    </source>
</evidence>
<dbReference type="Gene3D" id="3.30.300.20">
    <property type="match status" value="1"/>
</dbReference>
<accession>Q7MK19</accession>
<dbReference type="KEGG" id="vvy:VV1991"/>
<proteinExistence type="predicted"/>
<dbReference type="PANTHER" id="PTHR42830">
    <property type="entry name" value="OSMOTICALLY INDUCIBLE FAMILY PROTEIN"/>
    <property type="match status" value="1"/>
</dbReference>
<name>Q7MK19_VIBVY</name>
<gene>
    <name evidence="1" type="ordered locus">VV1991</name>
</gene>
<protein>
    <submittedName>
        <fullName evidence="1">Predicted redox protein</fullName>
    </submittedName>
</protein>
<dbReference type="Pfam" id="PF02566">
    <property type="entry name" value="OsmC"/>
    <property type="match status" value="1"/>
</dbReference>
<dbReference type="eggNOG" id="COG1764">
    <property type="taxonomic scope" value="Bacteria"/>
</dbReference>
<dbReference type="InterPro" id="IPR015946">
    <property type="entry name" value="KH_dom-like_a/b"/>
</dbReference>
<dbReference type="SUPFAM" id="SSF82784">
    <property type="entry name" value="OsmC-like"/>
    <property type="match status" value="1"/>
</dbReference>
<dbReference type="InterPro" id="IPR052707">
    <property type="entry name" value="OsmC_Ohr_Peroxiredoxin"/>
</dbReference>
<evidence type="ECO:0000313" key="1">
    <source>
        <dbReference type="EMBL" id="BAC94755.1"/>
    </source>
</evidence>
<dbReference type="STRING" id="672.VV93_v1c17550"/>
<dbReference type="AlphaFoldDB" id="Q7MK19"/>
<reference evidence="1 2" key="1">
    <citation type="journal article" date="2003" name="Genome Res.">
        <title>Comparative genome analysis of Vibrio vulnificus, a marine pathogen.</title>
        <authorList>
            <person name="Chen C.Y."/>
            <person name="Wu K.M."/>
            <person name="Chang Y.C."/>
            <person name="Chang C.H."/>
            <person name="Tsai H.C."/>
            <person name="Liao T.L."/>
            <person name="Liu Y.M."/>
            <person name="Chen H.J."/>
            <person name="Shen A.B."/>
            <person name="Li J.C."/>
            <person name="Su T.L."/>
            <person name="Shao C.P."/>
            <person name="Lee C.T."/>
            <person name="Hor L.I."/>
            <person name="Tsai S.F."/>
        </authorList>
    </citation>
    <scope>NUCLEOTIDE SEQUENCE [LARGE SCALE GENOMIC DNA]</scope>
    <source>
        <strain evidence="1 2">YJ016</strain>
    </source>
</reference>